<dbReference type="Proteomes" id="UP000664521">
    <property type="component" value="Unassembled WGS sequence"/>
</dbReference>
<proteinExistence type="predicted"/>
<evidence type="ECO:0000313" key="2">
    <source>
        <dbReference type="Proteomes" id="UP000664521"/>
    </source>
</evidence>
<sequence length="156" mass="16845">MHQHQRTGLNLELPEPGSQPSIFSAWRARPTSPSIQRLLNAPKLRMPALTNDATPPDRTYQNVTQLGGSVKYYSRLGKDLRAAVGRLGDDLTLRNARVAEAERAGDLCVLGTEGDGAEKGQMAMDAGTDAVDTARGAERCGWIFIAISGNPWIATE</sequence>
<name>A0A8H3ITR5_9LECA</name>
<dbReference type="AlphaFoldDB" id="A0A8H3ITR5"/>
<gene>
    <name evidence="1" type="ORF">HETSPECPRED_006264</name>
</gene>
<keyword evidence="2" id="KW-1185">Reference proteome</keyword>
<reference evidence="1" key="1">
    <citation type="submission" date="2021-03" db="EMBL/GenBank/DDBJ databases">
        <authorList>
            <person name="Tagirdzhanova G."/>
        </authorList>
    </citation>
    <scope>NUCLEOTIDE SEQUENCE</scope>
</reference>
<evidence type="ECO:0000313" key="1">
    <source>
        <dbReference type="EMBL" id="CAF9926124.1"/>
    </source>
</evidence>
<protein>
    <submittedName>
        <fullName evidence="1">Uncharacterized protein</fullName>
    </submittedName>
</protein>
<organism evidence="1 2">
    <name type="scientific">Heterodermia speciosa</name>
    <dbReference type="NCBI Taxonomy" id="116794"/>
    <lineage>
        <taxon>Eukaryota</taxon>
        <taxon>Fungi</taxon>
        <taxon>Dikarya</taxon>
        <taxon>Ascomycota</taxon>
        <taxon>Pezizomycotina</taxon>
        <taxon>Lecanoromycetes</taxon>
        <taxon>OSLEUM clade</taxon>
        <taxon>Lecanoromycetidae</taxon>
        <taxon>Caliciales</taxon>
        <taxon>Physciaceae</taxon>
        <taxon>Heterodermia</taxon>
    </lineage>
</organism>
<dbReference type="EMBL" id="CAJPDS010000040">
    <property type="protein sequence ID" value="CAF9926124.1"/>
    <property type="molecule type" value="Genomic_DNA"/>
</dbReference>
<comment type="caution">
    <text evidence="1">The sequence shown here is derived from an EMBL/GenBank/DDBJ whole genome shotgun (WGS) entry which is preliminary data.</text>
</comment>
<accession>A0A8H3ITR5</accession>